<dbReference type="PANTHER" id="PTHR43773">
    <property type="entry name" value="MAGNESIUM TRANSPORTER MGTE"/>
    <property type="match status" value="1"/>
</dbReference>
<reference evidence="11 12" key="1">
    <citation type="submission" date="2024-09" db="EMBL/GenBank/DDBJ databases">
        <authorList>
            <person name="Sun Q."/>
            <person name="Mori K."/>
        </authorList>
    </citation>
    <scope>NUCLEOTIDE SEQUENCE [LARGE SCALE GENOMIC DNA]</scope>
    <source>
        <strain evidence="11 12">CICC 10874</strain>
    </source>
</reference>
<feature type="domain" description="CBS" evidence="10">
    <location>
        <begin position="206"/>
        <end position="262"/>
    </location>
</feature>
<evidence type="ECO:0000256" key="7">
    <source>
        <dbReference type="ARBA" id="ARBA00023136"/>
    </source>
</evidence>
<evidence type="ECO:0000313" key="11">
    <source>
        <dbReference type="EMBL" id="MFC0675449.1"/>
    </source>
</evidence>
<comment type="subunit">
    <text evidence="9">Homodimer.</text>
</comment>
<keyword evidence="5 9" id="KW-0460">Magnesium</keyword>
<keyword evidence="3 9" id="KW-0813">Transport</keyword>
<dbReference type="Gene3D" id="3.10.580.10">
    <property type="entry name" value="CBS-domain"/>
    <property type="match status" value="1"/>
</dbReference>
<dbReference type="InterPro" id="IPR046342">
    <property type="entry name" value="CBS_dom_sf"/>
</dbReference>
<dbReference type="InterPro" id="IPR006669">
    <property type="entry name" value="MgtE_transporter"/>
</dbReference>
<evidence type="ECO:0000256" key="9">
    <source>
        <dbReference type="RuleBase" id="RU362011"/>
    </source>
</evidence>
<dbReference type="CDD" id="cd04606">
    <property type="entry name" value="CBS_pair_Mg_transporter"/>
    <property type="match status" value="1"/>
</dbReference>
<dbReference type="EMBL" id="JBHLSV010000024">
    <property type="protein sequence ID" value="MFC0675449.1"/>
    <property type="molecule type" value="Genomic_DNA"/>
</dbReference>
<dbReference type="Proteomes" id="UP001589793">
    <property type="component" value="Unassembled WGS sequence"/>
</dbReference>
<dbReference type="InterPro" id="IPR000644">
    <property type="entry name" value="CBS_dom"/>
</dbReference>
<feature type="transmembrane region" description="Helical" evidence="9">
    <location>
        <begin position="290"/>
        <end position="310"/>
    </location>
</feature>
<gene>
    <name evidence="11" type="primary">mgtE</name>
    <name evidence="11" type="ORF">ACFFF6_15935</name>
</gene>
<dbReference type="InterPro" id="IPR038076">
    <property type="entry name" value="MgtE_N_sf"/>
</dbReference>
<dbReference type="Pfam" id="PF03448">
    <property type="entry name" value="MgtE_N"/>
    <property type="match status" value="1"/>
</dbReference>
<dbReference type="InterPro" id="IPR006668">
    <property type="entry name" value="Mg_transptr_MgtE_intracell_dom"/>
</dbReference>
<feature type="transmembrane region" description="Helical" evidence="9">
    <location>
        <begin position="366"/>
        <end position="386"/>
    </location>
</feature>
<feature type="transmembrane region" description="Helical" evidence="9">
    <location>
        <begin position="392"/>
        <end position="416"/>
    </location>
</feature>
<evidence type="ECO:0000256" key="4">
    <source>
        <dbReference type="ARBA" id="ARBA00022692"/>
    </source>
</evidence>
<evidence type="ECO:0000256" key="8">
    <source>
        <dbReference type="PROSITE-ProRule" id="PRU00703"/>
    </source>
</evidence>
<keyword evidence="12" id="KW-1185">Reference proteome</keyword>
<dbReference type="PROSITE" id="PS51371">
    <property type="entry name" value="CBS"/>
    <property type="match status" value="2"/>
</dbReference>
<comment type="similarity">
    <text evidence="2 9">Belongs to the SLC41A transporter family.</text>
</comment>
<keyword evidence="8" id="KW-0129">CBS domain</keyword>
<dbReference type="SMART" id="SM00924">
    <property type="entry name" value="MgtE_N"/>
    <property type="match status" value="1"/>
</dbReference>
<keyword evidence="7 9" id="KW-0472">Membrane</keyword>
<dbReference type="Gene3D" id="1.10.357.20">
    <property type="entry name" value="SLC41 divalent cation transporters, integral membrane domain"/>
    <property type="match status" value="1"/>
</dbReference>
<keyword evidence="4 9" id="KW-0812">Transmembrane</keyword>
<dbReference type="InterPro" id="IPR006667">
    <property type="entry name" value="SLC41_membr_dom"/>
</dbReference>
<comment type="caution">
    <text evidence="11">The sequence shown here is derived from an EMBL/GenBank/DDBJ whole genome shotgun (WGS) entry which is preliminary data.</text>
</comment>
<dbReference type="SUPFAM" id="SSF161093">
    <property type="entry name" value="MgtE membrane domain-like"/>
    <property type="match status" value="1"/>
</dbReference>
<dbReference type="NCBIfam" id="TIGR00400">
    <property type="entry name" value="mgtE"/>
    <property type="match status" value="1"/>
</dbReference>
<feature type="transmembrane region" description="Helical" evidence="9">
    <location>
        <begin position="428"/>
        <end position="451"/>
    </location>
</feature>
<evidence type="ECO:0000259" key="10">
    <source>
        <dbReference type="PROSITE" id="PS51371"/>
    </source>
</evidence>
<name>A0ABV6REP7_9MICO</name>
<dbReference type="Pfam" id="PF01769">
    <property type="entry name" value="MgtE"/>
    <property type="match status" value="1"/>
</dbReference>
<comment type="caution">
    <text evidence="9">Lacks conserved residue(s) required for the propagation of feature annotation.</text>
</comment>
<evidence type="ECO:0000256" key="5">
    <source>
        <dbReference type="ARBA" id="ARBA00022842"/>
    </source>
</evidence>
<sequence>MTFQDPAVDLDVTAQTISRAIAERDLTGLARQLGTLDLSQILDIGGRLEDRQRAVMFRLLPKDRALEVFERLDPALQRELVHDLQGGEVAELFAALEPDDRVWLLDELPAALATRLLRGLPDHERALTASVLGYPQHSVGRRMSPAYVSARPEHTAGQTLERVRARIDDAETIYTIPVLDATRHLVGIISLRDVLRAESSTALEQLMVDPHSALATEDAELAARRCAELRMPALPVVDAEQRLVGILTLDDAVRILEREEDEDSARQGGVEPLRRPYLATPVRSLVRSRIVWLLVLAVGATLTVQVLDAFEATLEQVTVLALFVPLLIGTGGNTGNQAATTVTRALALGDVGPRDVLRVLARELRVGLLMGLLLGVLGAVIAGLLYSPGIGLVIGLTLVGICAVAATIGGVMPLVARAVRVDPAVFSNPFISTFVDATGLVVYFVIARAVLGI</sequence>
<comment type="subcellular location">
    <subcellularLocation>
        <location evidence="9">Cell membrane</location>
        <topology evidence="9">Multi-pass membrane protein</topology>
    </subcellularLocation>
    <subcellularLocation>
        <location evidence="1">Membrane</location>
        <topology evidence="1">Multi-pass membrane protein</topology>
    </subcellularLocation>
</comment>
<evidence type="ECO:0000256" key="1">
    <source>
        <dbReference type="ARBA" id="ARBA00004141"/>
    </source>
</evidence>
<proteinExistence type="inferred from homology"/>
<evidence type="ECO:0000256" key="3">
    <source>
        <dbReference type="ARBA" id="ARBA00022448"/>
    </source>
</evidence>
<dbReference type="Gene3D" id="1.25.60.10">
    <property type="entry name" value="MgtE N-terminal domain-like"/>
    <property type="match status" value="1"/>
</dbReference>
<dbReference type="SUPFAM" id="SSF158791">
    <property type="entry name" value="MgtE N-terminal domain-like"/>
    <property type="match status" value="1"/>
</dbReference>
<keyword evidence="9" id="KW-0479">Metal-binding</keyword>
<organism evidence="11 12">
    <name type="scientific">Brachybacterium hainanense</name>
    <dbReference type="NCBI Taxonomy" id="1541174"/>
    <lineage>
        <taxon>Bacteria</taxon>
        <taxon>Bacillati</taxon>
        <taxon>Actinomycetota</taxon>
        <taxon>Actinomycetes</taxon>
        <taxon>Micrococcales</taxon>
        <taxon>Dermabacteraceae</taxon>
        <taxon>Brachybacterium</taxon>
    </lineage>
</organism>
<accession>A0ABV6REP7</accession>
<feature type="domain" description="CBS" evidence="10">
    <location>
        <begin position="143"/>
        <end position="205"/>
    </location>
</feature>
<comment type="function">
    <text evidence="9">Acts as a magnesium transporter.</text>
</comment>
<dbReference type="InterPro" id="IPR036739">
    <property type="entry name" value="SLC41_membr_dom_sf"/>
</dbReference>
<protein>
    <recommendedName>
        <fullName evidence="9">Magnesium transporter MgtE</fullName>
    </recommendedName>
</protein>
<evidence type="ECO:0000313" key="12">
    <source>
        <dbReference type="Proteomes" id="UP001589793"/>
    </source>
</evidence>
<dbReference type="SMART" id="SM00116">
    <property type="entry name" value="CBS"/>
    <property type="match status" value="2"/>
</dbReference>
<dbReference type="PANTHER" id="PTHR43773:SF1">
    <property type="entry name" value="MAGNESIUM TRANSPORTER MGTE"/>
    <property type="match status" value="1"/>
</dbReference>
<keyword evidence="6 9" id="KW-1133">Transmembrane helix</keyword>
<dbReference type="RefSeq" id="WP_376982478.1">
    <property type="nucleotide sequence ID" value="NZ_JBHLSV010000024.1"/>
</dbReference>
<dbReference type="SUPFAM" id="SSF54631">
    <property type="entry name" value="CBS-domain pair"/>
    <property type="match status" value="1"/>
</dbReference>
<keyword evidence="9" id="KW-1003">Cell membrane</keyword>
<evidence type="ECO:0000256" key="2">
    <source>
        <dbReference type="ARBA" id="ARBA00009749"/>
    </source>
</evidence>
<evidence type="ECO:0000256" key="6">
    <source>
        <dbReference type="ARBA" id="ARBA00022989"/>
    </source>
</evidence>
<dbReference type="Pfam" id="PF00571">
    <property type="entry name" value="CBS"/>
    <property type="match status" value="2"/>
</dbReference>